<accession>A0AAE0AI47</accession>
<comment type="caution">
    <text evidence="1">The sequence shown here is derived from an EMBL/GenBank/DDBJ whole genome shotgun (WGS) entry which is preliminary data.</text>
</comment>
<protein>
    <submittedName>
        <fullName evidence="1">Uncharacterized protein</fullName>
    </submittedName>
</protein>
<dbReference type="EMBL" id="JANJYJ010000004">
    <property type="protein sequence ID" value="KAK3218253.1"/>
    <property type="molecule type" value="Genomic_DNA"/>
</dbReference>
<dbReference type="AlphaFoldDB" id="A0AAE0AI47"/>
<evidence type="ECO:0000313" key="2">
    <source>
        <dbReference type="Proteomes" id="UP001281410"/>
    </source>
</evidence>
<sequence length="146" mass="16703">MTDQLWGDFSKVLKNKPALFSKGWVFCPSPYSKVFKYHHLHCLTLYLSTTFAHSFSVLALHAVDFFAFSPDYFLIMDPLLPTHEDDEEGLLEVDPSIGNRNSRGSTKLRWLRRFRKLGKKLVIKYNSKGQPFGKAATLLSSYLGVL</sequence>
<dbReference type="Proteomes" id="UP001281410">
    <property type="component" value="Unassembled WGS sequence"/>
</dbReference>
<proteinExistence type="predicted"/>
<reference evidence="1" key="1">
    <citation type="journal article" date="2023" name="Plant J.">
        <title>Genome sequences and population genomics provide insights into the demographic history, inbreeding, and mutation load of two 'living fossil' tree species of Dipteronia.</title>
        <authorList>
            <person name="Feng Y."/>
            <person name="Comes H.P."/>
            <person name="Chen J."/>
            <person name="Zhu S."/>
            <person name="Lu R."/>
            <person name="Zhang X."/>
            <person name="Li P."/>
            <person name="Qiu J."/>
            <person name="Olsen K.M."/>
            <person name="Qiu Y."/>
        </authorList>
    </citation>
    <scope>NUCLEOTIDE SEQUENCE</scope>
    <source>
        <strain evidence="1">NBL</strain>
    </source>
</reference>
<evidence type="ECO:0000313" key="1">
    <source>
        <dbReference type="EMBL" id="KAK3218253.1"/>
    </source>
</evidence>
<name>A0AAE0AI47_9ROSI</name>
<organism evidence="1 2">
    <name type="scientific">Dipteronia sinensis</name>
    <dbReference type="NCBI Taxonomy" id="43782"/>
    <lineage>
        <taxon>Eukaryota</taxon>
        <taxon>Viridiplantae</taxon>
        <taxon>Streptophyta</taxon>
        <taxon>Embryophyta</taxon>
        <taxon>Tracheophyta</taxon>
        <taxon>Spermatophyta</taxon>
        <taxon>Magnoliopsida</taxon>
        <taxon>eudicotyledons</taxon>
        <taxon>Gunneridae</taxon>
        <taxon>Pentapetalae</taxon>
        <taxon>rosids</taxon>
        <taxon>malvids</taxon>
        <taxon>Sapindales</taxon>
        <taxon>Sapindaceae</taxon>
        <taxon>Hippocastanoideae</taxon>
        <taxon>Acereae</taxon>
        <taxon>Dipteronia</taxon>
    </lineage>
</organism>
<keyword evidence="2" id="KW-1185">Reference proteome</keyword>
<gene>
    <name evidence="1" type="ORF">Dsin_012223</name>
</gene>